<dbReference type="EMBL" id="JBFQXQ010000001">
    <property type="protein sequence ID" value="MEX3173096.1"/>
    <property type="molecule type" value="Genomic_DNA"/>
</dbReference>
<reference evidence="1 4" key="2">
    <citation type="submission" date="2024-07" db="EMBL/GenBank/DDBJ databases">
        <title>Genomes of novel Serratia strains from suburban soil.</title>
        <authorList>
            <person name="Markert E.X."/>
            <person name="Severe K."/>
            <person name="Severe L."/>
            <person name="Twing K.I."/>
            <person name="Ward L.M."/>
        </authorList>
    </citation>
    <scope>NUCLEOTIDE SEQUENCE [LARGE SCALE GENOMIC DNA]</scope>
    <source>
        <strain evidence="1 4">3C-UT</strain>
    </source>
</reference>
<evidence type="ECO:0000313" key="1">
    <source>
        <dbReference type="EMBL" id="MEX3173096.1"/>
    </source>
</evidence>
<dbReference type="Gene3D" id="2.60.120.620">
    <property type="entry name" value="q2cbj1_9rhob like domain"/>
    <property type="match status" value="1"/>
</dbReference>
<reference evidence="2 3" key="1">
    <citation type="submission" date="2018-06" db="EMBL/GenBank/DDBJ databases">
        <authorList>
            <consortium name="Pathogen Informatics"/>
            <person name="Doyle S."/>
        </authorList>
    </citation>
    <scope>NUCLEOTIDE SEQUENCE [LARGE SCALE GENOMIC DNA]</scope>
    <source>
        <strain evidence="2 3">NCTC11544</strain>
    </source>
</reference>
<dbReference type="Proteomes" id="UP001558101">
    <property type="component" value="Unassembled WGS sequence"/>
</dbReference>
<proteinExistence type="predicted"/>
<evidence type="ECO:0000313" key="4">
    <source>
        <dbReference type="Proteomes" id="UP001558101"/>
    </source>
</evidence>
<gene>
    <name evidence="1" type="ORF">AB4M04_13500</name>
    <name evidence="2" type="ORF">NCTC11544_04052</name>
</gene>
<name>A0A380AFW1_9GAMM</name>
<dbReference type="EMBL" id="UGYN01000002">
    <property type="protein sequence ID" value="SUI79924.1"/>
    <property type="molecule type" value="Genomic_DNA"/>
</dbReference>
<dbReference type="Proteomes" id="UP000255529">
    <property type="component" value="Unassembled WGS sequence"/>
</dbReference>
<evidence type="ECO:0000313" key="3">
    <source>
        <dbReference type="Proteomes" id="UP000255529"/>
    </source>
</evidence>
<organism evidence="2 3">
    <name type="scientific">Serratia quinivorans</name>
    <dbReference type="NCBI Taxonomy" id="137545"/>
    <lineage>
        <taxon>Bacteria</taxon>
        <taxon>Pseudomonadati</taxon>
        <taxon>Pseudomonadota</taxon>
        <taxon>Gammaproteobacteria</taxon>
        <taxon>Enterobacterales</taxon>
        <taxon>Yersiniaceae</taxon>
        <taxon>Serratia</taxon>
    </lineage>
</organism>
<dbReference type="AlphaFoldDB" id="A0A380AFW1"/>
<sequence>MIKTSEPVNINNRLNAFKNTLSEQEREHYKLLLSLACGELLGKSDKQDVENSALKATLQSLAELQPHHDRVTVNGIAWKGRPDFLSEELFAALNEESKELYHLSQRFDDHLVSSGGIIARQVGFSEQLIDQVKKYAGNIIPTGKTNYLYYNEKGMGIDPHIDNAEFPMNVIMMLDHKSESSPSALILYPTDQEPVRIYLQPGEMIILFADSILHSRERMKVNEEVRIVAFGFQPV</sequence>
<evidence type="ECO:0000313" key="2">
    <source>
        <dbReference type="EMBL" id="SUI79924.1"/>
    </source>
</evidence>
<keyword evidence="4" id="KW-1185">Reference proteome</keyword>
<dbReference type="RefSeq" id="WP_012146071.1">
    <property type="nucleotide sequence ID" value="NZ_CAMIRW010000004.1"/>
</dbReference>
<accession>A0A380AFW1</accession>
<protein>
    <submittedName>
        <fullName evidence="1">2OG-Fe(II) oxygenase</fullName>
    </submittedName>
</protein>